<dbReference type="EMBL" id="LOIC01000077">
    <property type="protein sequence ID" value="OCA53953.1"/>
    <property type="molecule type" value="Genomic_DNA"/>
</dbReference>
<dbReference type="AlphaFoldDB" id="A0A1B8YFM7"/>
<dbReference type="RefSeq" id="WP_065391068.1">
    <property type="nucleotide sequence ID" value="NZ_CAWMQN010000077.1"/>
</dbReference>
<accession>A0A1B8YFM7</accession>
<feature type="domain" description="Dit-like phage tail protein N-terminal" evidence="1">
    <location>
        <begin position="19"/>
        <end position="182"/>
    </location>
</feature>
<protein>
    <recommendedName>
        <fullName evidence="1">Dit-like phage tail protein N-terminal domain-containing protein</fullName>
    </recommendedName>
</protein>
<keyword evidence="3" id="KW-1185">Reference proteome</keyword>
<name>A0A1B8YFM7_9GAMM</name>
<dbReference type="PATRIC" id="fig|29488.15.peg.3359"/>
<evidence type="ECO:0000259" key="1">
    <source>
        <dbReference type="Pfam" id="PF21821"/>
    </source>
</evidence>
<sequence>MSIVGIFTKSRPEIGGIFFDAVLEESSEMRTDVSEYPLENAMTANDNAVTRPLYVTMTVALSDNPIKALIAETGQYSGILGMGAGVATGLAASVLPGGIAALAGLGASVGFGIAGEYGTKRSMNILDKIRELQSSHTVMTVIGTKSASYANMIITNTRQVTNTENQDGLELVVEMRQLLIINKDGKNKDASLINANLPAGDSVSTQGQATVNHGEVLLQ</sequence>
<reference evidence="3" key="1">
    <citation type="submission" date="2015-11" db="EMBL/GenBank/DDBJ databases">
        <authorList>
            <person name="Tobias N.J."/>
            <person name="Mishra B."/>
            <person name="Gupta D.K."/>
            <person name="Thines M."/>
            <person name="Stinear T.P."/>
            <person name="Bode H.B."/>
        </authorList>
    </citation>
    <scope>NUCLEOTIDE SEQUENCE [LARGE SCALE GENOMIC DNA]</scope>
    <source>
        <strain evidence="3">PB45.5</strain>
    </source>
</reference>
<dbReference type="InterPro" id="IPR048494">
    <property type="entry name" value="Dit-like_N"/>
</dbReference>
<evidence type="ECO:0000313" key="2">
    <source>
        <dbReference type="EMBL" id="OCA53953.1"/>
    </source>
</evidence>
<organism evidence="2 3">
    <name type="scientific">Photorhabdus namnaonensis</name>
    <dbReference type="NCBI Taxonomy" id="1851568"/>
    <lineage>
        <taxon>Bacteria</taxon>
        <taxon>Pseudomonadati</taxon>
        <taxon>Pseudomonadota</taxon>
        <taxon>Gammaproteobacteria</taxon>
        <taxon>Enterobacterales</taxon>
        <taxon>Morganellaceae</taxon>
        <taxon>Photorhabdus</taxon>
    </lineage>
</organism>
<dbReference type="Pfam" id="PF21821">
    <property type="entry name" value="Dit_like"/>
    <property type="match status" value="1"/>
</dbReference>
<evidence type="ECO:0000313" key="3">
    <source>
        <dbReference type="Proteomes" id="UP000092665"/>
    </source>
</evidence>
<comment type="caution">
    <text evidence="2">The sequence shown here is derived from an EMBL/GenBank/DDBJ whole genome shotgun (WGS) entry which is preliminary data.</text>
</comment>
<proteinExistence type="predicted"/>
<gene>
    <name evidence="2" type="ORF">Phpb_03057</name>
</gene>
<dbReference type="Proteomes" id="UP000092665">
    <property type="component" value="Unassembled WGS sequence"/>
</dbReference>